<dbReference type="EMBL" id="JBIXLL010000002">
    <property type="protein sequence ID" value="MFJ5428563.1"/>
    <property type="molecule type" value="Genomic_DNA"/>
</dbReference>
<organism evidence="1 2">
    <name type="scientific">Pectobacterium actinidiae</name>
    <dbReference type="NCBI Taxonomy" id="1507808"/>
    <lineage>
        <taxon>Bacteria</taxon>
        <taxon>Pseudomonadati</taxon>
        <taxon>Pseudomonadota</taxon>
        <taxon>Gammaproteobacteria</taxon>
        <taxon>Enterobacterales</taxon>
        <taxon>Pectobacteriaceae</taxon>
        <taxon>Pectobacterium</taxon>
    </lineage>
</organism>
<protein>
    <submittedName>
        <fullName evidence="1">Uncharacterized protein</fullName>
    </submittedName>
</protein>
<comment type="caution">
    <text evidence="1">The sequence shown here is derived from an EMBL/GenBank/DDBJ whole genome shotgun (WGS) entry which is preliminary data.</text>
</comment>
<reference evidence="1 2" key="1">
    <citation type="submission" date="2024-10" db="EMBL/GenBank/DDBJ databases">
        <authorList>
            <person name="Lu C.-H."/>
        </authorList>
    </citation>
    <scope>NUCLEOTIDE SEQUENCE [LARGE SCALE GENOMIC DNA]</scope>
    <source>
        <strain evidence="1 2">22ZTDG03-2</strain>
    </source>
</reference>
<gene>
    <name evidence="1" type="ORF">ACIPUP_05315</name>
</gene>
<keyword evidence="2" id="KW-1185">Reference proteome</keyword>
<evidence type="ECO:0000313" key="2">
    <source>
        <dbReference type="Proteomes" id="UP001617689"/>
    </source>
</evidence>
<dbReference type="RefSeq" id="WP_400394663.1">
    <property type="nucleotide sequence ID" value="NZ_JBIXLL010000002.1"/>
</dbReference>
<name>A0ABW8G7B4_9GAMM</name>
<evidence type="ECO:0000313" key="1">
    <source>
        <dbReference type="EMBL" id="MFJ5428563.1"/>
    </source>
</evidence>
<accession>A0ABW8G7B4</accession>
<dbReference type="Proteomes" id="UP001617689">
    <property type="component" value="Unassembled WGS sequence"/>
</dbReference>
<sequence length="96" mass="10010">MKARQKRRVRRVAAVSNADSVALAGIAKRLDALQVPTVQLGGLDEISGQLNRIERRMDSIEAAAVRQGAIAGGVAGAVTGGLVTTAIMLIKARLGY</sequence>
<proteinExistence type="predicted"/>